<dbReference type="Proteomes" id="UP000179227">
    <property type="component" value="Unassembled WGS sequence"/>
</dbReference>
<dbReference type="CDD" id="cd16377">
    <property type="entry name" value="23S_rRNA_IVP_like"/>
    <property type="match status" value="1"/>
</dbReference>
<protein>
    <recommendedName>
        <fullName evidence="3">Four helix bundle protein</fullName>
    </recommendedName>
</protein>
<name>A0A1F5I1W3_9BACT</name>
<dbReference type="NCBIfam" id="TIGR02436">
    <property type="entry name" value="four helix bundle protein"/>
    <property type="match status" value="1"/>
</dbReference>
<evidence type="ECO:0000313" key="1">
    <source>
        <dbReference type="EMBL" id="OGE10330.1"/>
    </source>
</evidence>
<evidence type="ECO:0008006" key="3">
    <source>
        <dbReference type="Google" id="ProtNLM"/>
    </source>
</evidence>
<comment type="caution">
    <text evidence="1">The sequence shown here is derived from an EMBL/GenBank/DDBJ whole genome shotgun (WGS) entry which is preliminary data.</text>
</comment>
<dbReference type="SUPFAM" id="SSF158446">
    <property type="entry name" value="IVS-encoded protein-like"/>
    <property type="match status" value="1"/>
</dbReference>
<dbReference type="Pfam" id="PF05635">
    <property type="entry name" value="23S_rRNA_IVP"/>
    <property type="match status" value="1"/>
</dbReference>
<dbReference type="Gene3D" id="1.20.1440.60">
    <property type="entry name" value="23S rRNA-intervening sequence"/>
    <property type="match status" value="1"/>
</dbReference>
<dbReference type="PANTHER" id="PTHR38471:SF2">
    <property type="entry name" value="FOUR HELIX BUNDLE PROTEIN"/>
    <property type="match status" value="1"/>
</dbReference>
<dbReference type="InterPro" id="IPR036583">
    <property type="entry name" value="23S_rRNA_IVS_sf"/>
</dbReference>
<dbReference type="AlphaFoldDB" id="A0A1F5I1W3"/>
<sequence length="119" mass="13691">MAYFRFENLEVWKESREFITVVYSVTAKFPSDERFGLVDQIRRASVSIVLNIAEGSTRGWDADFRRYLKMAQGSINEVVTGFYIALDLKLLSLEIFDKIYQQALKLNGKLSALIKKVSN</sequence>
<dbReference type="PANTHER" id="PTHR38471">
    <property type="entry name" value="FOUR HELIX BUNDLE PROTEIN"/>
    <property type="match status" value="1"/>
</dbReference>
<dbReference type="EMBL" id="MFBS01000011">
    <property type="protein sequence ID" value="OGE10330.1"/>
    <property type="molecule type" value="Genomic_DNA"/>
</dbReference>
<dbReference type="InterPro" id="IPR012657">
    <property type="entry name" value="23S_rRNA-intervening_sequence"/>
</dbReference>
<accession>A0A1F5I1W3</accession>
<dbReference type="STRING" id="1797729.A3A60_04800"/>
<reference evidence="1 2" key="1">
    <citation type="journal article" date="2016" name="Nat. Commun.">
        <title>Thousands of microbial genomes shed light on interconnected biogeochemical processes in an aquifer system.</title>
        <authorList>
            <person name="Anantharaman K."/>
            <person name="Brown C.T."/>
            <person name="Hug L.A."/>
            <person name="Sharon I."/>
            <person name="Castelle C.J."/>
            <person name="Probst A.J."/>
            <person name="Thomas B.C."/>
            <person name="Singh A."/>
            <person name="Wilkins M.J."/>
            <person name="Karaoz U."/>
            <person name="Brodie E.L."/>
            <person name="Williams K.H."/>
            <person name="Hubbard S.S."/>
            <person name="Banfield J.F."/>
        </authorList>
    </citation>
    <scope>NUCLEOTIDE SEQUENCE [LARGE SCALE GENOMIC DNA]</scope>
</reference>
<evidence type="ECO:0000313" key="2">
    <source>
        <dbReference type="Proteomes" id="UP000179227"/>
    </source>
</evidence>
<proteinExistence type="predicted"/>
<gene>
    <name evidence="1" type="ORF">A3A60_04800</name>
</gene>
<organism evidence="1 2">
    <name type="scientific">Candidatus Curtissbacteria bacterium RIFCSPLOWO2_01_FULL_42_26</name>
    <dbReference type="NCBI Taxonomy" id="1797729"/>
    <lineage>
        <taxon>Bacteria</taxon>
        <taxon>Candidatus Curtissiibacteriota</taxon>
    </lineage>
</organism>